<dbReference type="GO" id="GO:0007267">
    <property type="term" value="P:cell-cell signaling"/>
    <property type="evidence" value="ECO:0007669"/>
    <property type="project" value="TreeGrafter"/>
</dbReference>
<dbReference type="Proteomes" id="UP000694892">
    <property type="component" value="Chromosome 2S"/>
</dbReference>
<name>A0A974DKR6_XENLA</name>
<feature type="transmembrane region" description="Helical" evidence="1">
    <location>
        <begin position="97"/>
        <end position="118"/>
    </location>
</feature>
<organism evidence="2 3">
    <name type="scientific">Xenopus laevis</name>
    <name type="common">African clawed frog</name>
    <dbReference type="NCBI Taxonomy" id="8355"/>
    <lineage>
        <taxon>Eukaryota</taxon>
        <taxon>Metazoa</taxon>
        <taxon>Chordata</taxon>
        <taxon>Craniata</taxon>
        <taxon>Vertebrata</taxon>
        <taxon>Euteleostomi</taxon>
        <taxon>Amphibia</taxon>
        <taxon>Batrachia</taxon>
        <taxon>Anura</taxon>
        <taxon>Pipoidea</taxon>
        <taxon>Pipidae</taxon>
        <taxon>Xenopodinae</taxon>
        <taxon>Xenopus</taxon>
        <taxon>Xenopus</taxon>
    </lineage>
</organism>
<dbReference type="GO" id="GO:0022829">
    <property type="term" value="F:wide pore channel activity"/>
    <property type="evidence" value="ECO:0007669"/>
    <property type="project" value="TreeGrafter"/>
</dbReference>
<dbReference type="GO" id="GO:0005886">
    <property type="term" value="C:plasma membrane"/>
    <property type="evidence" value="ECO:0007669"/>
    <property type="project" value="TreeGrafter"/>
</dbReference>
<evidence type="ECO:0000313" key="2">
    <source>
        <dbReference type="EMBL" id="OCT93220.1"/>
    </source>
</evidence>
<dbReference type="PANTHER" id="PTHR15759:SF5">
    <property type="entry name" value="PANNEXIN-1"/>
    <property type="match status" value="1"/>
</dbReference>
<keyword evidence="1" id="KW-0472">Membrane</keyword>
<evidence type="ECO:0000313" key="3">
    <source>
        <dbReference type="Proteomes" id="UP000694892"/>
    </source>
</evidence>
<dbReference type="PANTHER" id="PTHR15759">
    <property type="entry name" value="PANNEXIN"/>
    <property type="match status" value="1"/>
</dbReference>
<reference evidence="3" key="1">
    <citation type="journal article" date="2016" name="Nature">
        <title>Genome evolution in the allotetraploid frog Xenopus laevis.</title>
        <authorList>
            <person name="Session A.M."/>
            <person name="Uno Y."/>
            <person name="Kwon T."/>
            <person name="Chapman J.A."/>
            <person name="Toyoda A."/>
            <person name="Takahashi S."/>
            <person name="Fukui A."/>
            <person name="Hikosaka A."/>
            <person name="Suzuki A."/>
            <person name="Kondo M."/>
            <person name="van Heeringen S.J."/>
            <person name="Quigley I."/>
            <person name="Heinz S."/>
            <person name="Ogino H."/>
            <person name="Ochi H."/>
            <person name="Hellsten U."/>
            <person name="Lyons J.B."/>
            <person name="Simakov O."/>
            <person name="Putnam N."/>
            <person name="Stites J."/>
            <person name="Kuroki Y."/>
            <person name="Tanaka T."/>
            <person name="Michiue T."/>
            <person name="Watanabe M."/>
            <person name="Bogdanovic O."/>
            <person name="Lister R."/>
            <person name="Georgiou G."/>
            <person name="Paranjpe S.S."/>
            <person name="van Kruijsbergen I."/>
            <person name="Shu S."/>
            <person name="Carlson J."/>
            <person name="Kinoshita T."/>
            <person name="Ohta Y."/>
            <person name="Mawaribuchi S."/>
            <person name="Jenkins J."/>
            <person name="Grimwood J."/>
            <person name="Schmutz J."/>
            <person name="Mitros T."/>
            <person name="Mozaffari S.V."/>
            <person name="Suzuki Y."/>
            <person name="Haramoto Y."/>
            <person name="Yamamoto T.S."/>
            <person name="Takagi C."/>
            <person name="Heald R."/>
            <person name="Miller K."/>
            <person name="Haudenschild C."/>
            <person name="Kitzman J."/>
            <person name="Nakayama T."/>
            <person name="Izutsu Y."/>
            <person name="Robert J."/>
            <person name="Fortriede J."/>
            <person name="Burns K."/>
            <person name="Lotay V."/>
            <person name="Karimi K."/>
            <person name="Yasuoka Y."/>
            <person name="Dichmann D.S."/>
            <person name="Flajnik M.F."/>
            <person name="Houston D.W."/>
            <person name="Shendure J."/>
            <person name="DuPasquier L."/>
            <person name="Vize P.D."/>
            <person name="Zorn A.M."/>
            <person name="Ito M."/>
            <person name="Marcotte E.M."/>
            <person name="Wallingford J.B."/>
            <person name="Ito Y."/>
            <person name="Asashima M."/>
            <person name="Ueno N."/>
            <person name="Matsuda Y."/>
            <person name="Veenstra G.J."/>
            <person name="Fujiyama A."/>
            <person name="Harland R.M."/>
            <person name="Taira M."/>
            <person name="Rokhsar D.S."/>
        </authorList>
    </citation>
    <scope>NUCLEOTIDE SEQUENCE [LARGE SCALE GENOMIC DNA]</scope>
    <source>
        <strain evidence="3">J</strain>
    </source>
</reference>
<proteinExistence type="predicted"/>
<protein>
    <submittedName>
        <fullName evidence="2">Uncharacterized protein</fullName>
    </submittedName>
</protein>
<evidence type="ECO:0000256" key="1">
    <source>
        <dbReference type="SAM" id="Phobius"/>
    </source>
</evidence>
<dbReference type="EMBL" id="CM004469">
    <property type="protein sequence ID" value="OCT93220.1"/>
    <property type="molecule type" value="Genomic_DNA"/>
</dbReference>
<keyword evidence="1" id="KW-1133">Transmembrane helix</keyword>
<keyword evidence="1" id="KW-0812">Transmembrane</keyword>
<dbReference type="GO" id="GO:0006812">
    <property type="term" value="P:monoatomic cation transport"/>
    <property type="evidence" value="ECO:0007669"/>
    <property type="project" value="InterPro"/>
</dbReference>
<dbReference type="InterPro" id="IPR039099">
    <property type="entry name" value="Pannexin"/>
</dbReference>
<dbReference type="GO" id="GO:0032732">
    <property type="term" value="P:positive regulation of interleukin-1 production"/>
    <property type="evidence" value="ECO:0007669"/>
    <property type="project" value="InterPro"/>
</dbReference>
<sequence>MPFLLFSGSQINCFAPTSFSWRQAAYVDSFCWAAVQQNHLSQSDSGNVPLWLHKDSDYVTCCRDEFTSNIRTGILKNDTTLPSLVQCKLIAVGLLRFLSYINLIVYILTMPFIIYAIFVPFRETINVLKVNVALPKFSVQQTPAKSYDDHSLFLEENVSELKSYRFLKVLENIKNTGENFDTMQYLISLGTVKMDTVDGNLTFKCASEVPDNKEKDVVELAVQPLSDNAKTEEKKVLQRLLDSSY</sequence>
<gene>
    <name evidence="2" type="ORF">XELAEV_18016285mg</name>
</gene>
<accession>A0A974DKR6</accession>
<dbReference type="AlphaFoldDB" id="A0A974DKR6"/>